<keyword evidence="2" id="KW-1185">Reference proteome</keyword>
<sequence>MKLLIRPVDDASSLSSQPFHRRRAAFAVEPPFAGPPARAARAVRSAVRPAGPPCCSCIARARARCRSEPFVRPSRVVRALLSDPIAASLEPRRCCCRPAVAGVPLRAPLVPSRVVVLASEPLAALVATPDSRSSREPSLAPLF</sequence>
<accession>A0AAP0KYF6</accession>
<organism evidence="1 2">
    <name type="scientific">Stephania yunnanensis</name>
    <dbReference type="NCBI Taxonomy" id="152371"/>
    <lineage>
        <taxon>Eukaryota</taxon>
        <taxon>Viridiplantae</taxon>
        <taxon>Streptophyta</taxon>
        <taxon>Embryophyta</taxon>
        <taxon>Tracheophyta</taxon>
        <taxon>Spermatophyta</taxon>
        <taxon>Magnoliopsida</taxon>
        <taxon>Ranunculales</taxon>
        <taxon>Menispermaceae</taxon>
        <taxon>Menispermoideae</taxon>
        <taxon>Cissampelideae</taxon>
        <taxon>Stephania</taxon>
    </lineage>
</organism>
<reference evidence="1 2" key="1">
    <citation type="submission" date="2024-01" db="EMBL/GenBank/DDBJ databases">
        <title>Genome assemblies of Stephania.</title>
        <authorList>
            <person name="Yang L."/>
        </authorList>
    </citation>
    <scope>NUCLEOTIDE SEQUENCE [LARGE SCALE GENOMIC DNA]</scope>
    <source>
        <strain evidence="1">YNDBR</strain>
        <tissue evidence="1">Leaf</tissue>
    </source>
</reference>
<dbReference type="Proteomes" id="UP001420932">
    <property type="component" value="Unassembled WGS sequence"/>
</dbReference>
<evidence type="ECO:0000313" key="1">
    <source>
        <dbReference type="EMBL" id="KAK9160308.1"/>
    </source>
</evidence>
<gene>
    <name evidence="1" type="ORF">Syun_006649</name>
</gene>
<dbReference type="EMBL" id="JBBNAF010000003">
    <property type="protein sequence ID" value="KAK9160308.1"/>
    <property type="molecule type" value="Genomic_DNA"/>
</dbReference>
<evidence type="ECO:0000313" key="2">
    <source>
        <dbReference type="Proteomes" id="UP001420932"/>
    </source>
</evidence>
<proteinExistence type="predicted"/>
<dbReference type="AlphaFoldDB" id="A0AAP0KYF6"/>
<protein>
    <submittedName>
        <fullName evidence="1">Uncharacterized protein</fullName>
    </submittedName>
</protein>
<comment type="caution">
    <text evidence="1">The sequence shown here is derived from an EMBL/GenBank/DDBJ whole genome shotgun (WGS) entry which is preliminary data.</text>
</comment>
<name>A0AAP0KYF6_9MAGN</name>